<sequence length="487" mass="53944">MWKGPASTKGTEERMGTSNRRMGSPLAQPMVNTQRLLMIVLIILLCIIIYSATENSTSWGVFYWINSKDRATGSKLSKVQGACGDPQVDLSHVHLDNFCGNWQNDYTARHQLQRQQLTGVIEKGLQDGVTGTPLPDWRKKIPEDAFPNILIFVCDRESDGLDCGGMGDTLLGATSAFLYAILSKRALFLSWPKYESSFLPGEINWKLPKGFVLPQFVADLTEGRDASGDATVERHGRDVVLIDYFGRGSIPSIEDLDVQTAGAKIVVVRQNKGYVVPWLLADAGLQSTLGVQVSQAWGCLNRFLLWANPMPTALDFVALGDQIESQDALSICVHVRLGDEEIHANQSLYKDSEHESLVDAIMESVEILEKYWQTEACSSTNVFFFSSSNHLKEIAAARYKNVITTPVRPVHTGLLGVSRLSDVQMTAREWSLLSKCKMYLLTQSGFSATAVARGLHMDKIFTISLSEKLVPWRPAHILDLATSWSGL</sequence>
<dbReference type="GO" id="GO:0016757">
    <property type="term" value="F:glycosyltransferase activity"/>
    <property type="evidence" value="ECO:0007669"/>
    <property type="project" value="UniProtKB-KW"/>
</dbReference>
<dbReference type="Proteomes" id="UP000054558">
    <property type="component" value="Unassembled WGS sequence"/>
</dbReference>
<protein>
    <submittedName>
        <fullName evidence="3">Fucosyltransferase</fullName>
    </submittedName>
</protein>
<organism evidence="3 4">
    <name type="scientific">Klebsormidium nitens</name>
    <name type="common">Green alga</name>
    <name type="synonym">Ulothrix nitens</name>
    <dbReference type="NCBI Taxonomy" id="105231"/>
    <lineage>
        <taxon>Eukaryota</taxon>
        <taxon>Viridiplantae</taxon>
        <taxon>Streptophyta</taxon>
        <taxon>Klebsormidiophyceae</taxon>
        <taxon>Klebsormidiales</taxon>
        <taxon>Klebsormidiaceae</taxon>
        <taxon>Klebsormidium</taxon>
    </lineage>
</organism>
<evidence type="ECO:0000256" key="1">
    <source>
        <dbReference type="SAM" id="MobiDB-lite"/>
    </source>
</evidence>
<proteinExistence type="predicted"/>
<dbReference type="OrthoDB" id="428346at2759"/>
<dbReference type="STRING" id="105231.A0A1Y1HTE3"/>
<feature type="region of interest" description="Disordered" evidence="1">
    <location>
        <begin position="1"/>
        <end position="25"/>
    </location>
</feature>
<feature type="transmembrane region" description="Helical" evidence="2">
    <location>
        <begin position="36"/>
        <end position="53"/>
    </location>
</feature>
<keyword evidence="3" id="KW-0808">Transferase</keyword>
<keyword evidence="2" id="KW-0812">Transmembrane</keyword>
<gene>
    <name evidence="3" type="ORF">KFL_000930360</name>
</gene>
<dbReference type="AlphaFoldDB" id="A0A1Y1HTE3"/>
<keyword evidence="2" id="KW-0472">Membrane</keyword>
<dbReference type="EMBL" id="DF237042">
    <property type="protein sequence ID" value="GAQ81890.1"/>
    <property type="molecule type" value="Genomic_DNA"/>
</dbReference>
<evidence type="ECO:0000313" key="3">
    <source>
        <dbReference type="EMBL" id="GAQ81890.1"/>
    </source>
</evidence>
<reference evidence="3 4" key="1">
    <citation type="journal article" date="2014" name="Nat. Commun.">
        <title>Klebsormidium flaccidum genome reveals primary factors for plant terrestrial adaptation.</title>
        <authorList>
            <person name="Hori K."/>
            <person name="Maruyama F."/>
            <person name="Fujisawa T."/>
            <person name="Togashi T."/>
            <person name="Yamamoto N."/>
            <person name="Seo M."/>
            <person name="Sato S."/>
            <person name="Yamada T."/>
            <person name="Mori H."/>
            <person name="Tajima N."/>
            <person name="Moriyama T."/>
            <person name="Ikeuchi M."/>
            <person name="Watanabe M."/>
            <person name="Wada H."/>
            <person name="Kobayashi K."/>
            <person name="Saito M."/>
            <person name="Masuda T."/>
            <person name="Sasaki-Sekimoto Y."/>
            <person name="Mashiguchi K."/>
            <person name="Awai K."/>
            <person name="Shimojima M."/>
            <person name="Masuda S."/>
            <person name="Iwai M."/>
            <person name="Nobusawa T."/>
            <person name="Narise T."/>
            <person name="Kondo S."/>
            <person name="Saito H."/>
            <person name="Sato R."/>
            <person name="Murakawa M."/>
            <person name="Ihara Y."/>
            <person name="Oshima-Yamada Y."/>
            <person name="Ohtaka K."/>
            <person name="Satoh M."/>
            <person name="Sonobe K."/>
            <person name="Ishii M."/>
            <person name="Ohtani R."/>
            <person name="Kanamori-Sato M."/>
            <person name="Honoki R."/>
            <person name="Miyazaki D."/>
            <person name="Mochizuki H."/>
            <person name="Umetsu J."/>
            <person name="Higashi K."/>
            <person name="Shibata D."/>
            <person name="Kamiya Y."/>
            <person name="Sato N."/>
            <person name="Nakamura Y."/>
            <person name="Tabata S."/>
            <person name="Ida S."/>
            <person name="Kurokawa K."/>
            <person name="Ohta H."/>
        </authorList>
    </citation>
    <scope>NUCLEOTIDE SEQUENCE [LARGE SCALE GENOMIC DNA]</scope>
    <source>
        <strain evidence="3 4">NIES-2285</strain>
    </source>
</reference>
<keyword evidence="3" id="KW-0328">Glycosyltransferase</keyword>
<evidence type="ECO:0000256" key="2">
    <source>
        <dbReference type="SAM" id="Phobius"/>
    </source>
</evidence>
<accession>A0A1Y1HTE3</accession>
<keyword evidence="2" id="KW-1133">Transmembrane helix</keyword>
<name>A0A1Y1HTE3_KLENI</name>
<evidence type="ECO:0000313" key="4">
    <source>
        <dbReference type="Proteomes" id="UP000054558"/>
    </source>
</evidence>
<dbReference type="Gene3D" id="3.40.50.11350">
    <property type="match status" value="1"/>
</dbReference>
<keyword evidence="4" id="KW-1185">Reference proteome</keyword>
<dbReference type="OMA" id="SKYTRID"/>